<organism evidence="1 2">
    <name type="scientific">Dyella mobilis</name>
    <dbReference type="NCBI Taxonomy" id="1849582"/>
    <lineage>
        <taxon>Bacteria</taxon>
        <taxon>Pseudomonadati</taxon>
        <taxon>Pseudomonadota</taxon>
        <taxon>Gammaproteobacteria</taxon>
        <taxon>Lysobacterales</taxon>
        <taxon>Rhodanobacteraceae</taxon>
        <taxon>Dyella</taxon>
    </lineage>
</organism>
<dbReference type="EMBL" id="JADIKF010000040">
    <property type="protein sequence ID" value="MBM7132212.1"/>
    <property type="molecule type" value="Genomic_DNA"/>
</dbReference>
<comment type="caution">
    <text evidence="1">The sequence shown here is derived from an EMBL/GenBank/DDBJ whole genome shotgun (WGS) entry which is preliminary data.</text>
</comment>
<reference evidence="1" key="1">
    <citation type="submission" date="2020-10" db="EMBL/GenBank/DDBJ databases">
        <title>Phylogeny of dyella-like bacteria.</title>
        <authorList>
            <person name="Fu J."/>
        </authorList>
    </citation>
    <scope>NUCLEOTIDE SEQUENCE</scope>
    <source>
        <strain evidence="1">DHON07</strain>
    </source>
</reference>
<gene>
    <name evidence="1" type="ORF">ISS99_22000</name>
</gene>
<keyword evidence="2" id="KW-1185">Reference proteome</keyword>
<dbReference type="RefSeq" id="WP_204633729.1">
    <property type="nucleotide sequence ID" value="NZ_BSOC01000001.1"/>
</dbReference>
<sequence length="133" mass="14266">MQVDNHASDNDLASLQGNWLQTAHEADGIADKPDEEHGGAGTITTFTGQRFVVRTVGGDLVLEGSFTLDASVTPKAITWVDAIGSDAGKALPASYVLDGDHFVFIATDEGRPRPTVFQTVEGQTMRSFVRMKD</sequence>
<evidence type="ECO:0000313" key="2">
    <source>
        <dbReference type="Proteomes" id="UP001430193"/>
    </source>
</evidence>
<dbReference type="Proteomes" id="UP001430193">
    <property type="component" value="Unassembled WGS sequence"/>
</dbReference>
<evidence type="ECO:0000313" key="1">
    <source>
        <dbReference type="EMBL" id="MBM7132212.1"/>
    </source>
</evidence>
<dbReference type="InterPro" id="IPR017504">
    <property type="entry name" value="CHP03067_Planctomycetes"/>
</dbReference>
<proteinExistence type="predicted"/>
<name>A0ABS2KM45_9GAMM</name>
<protein>
    <submittedName>
        <fullName evidence="1">TIGR03067 domain-containing protein</fullName>
    </submittedName>
</protein>
<dbReference type="NCBIfam" id="TIGR03067">
    <property type="entry name" value="Planc_TIGR03067"/>
    <property type="match status" value="1"/>
</dbReference>
<accession>A0ABS2KM45</accession>